<feature type="binding site" evidence="6">
    <location>
        <position position="9"/>
    </location>
    <ligand>
        <name>FMN</name>
        <dbReference type="ChEBI" id="CHEBI:58210"/>
    </ligand>
</feature>
<dbReference type="GO" id="GO:0010181">
    <property type="term" value="F:FMN binding"/>
    <property type="evidence" value="ECO:0007669"/>
    <property type="project" value="UniProtKB-UniRule"/>
</dbReference>
<dbReference type="Proteomes" id="UP001409585">
    <property type="component" value="Unassembled WGS sequence"/>
</dbReference>
<name>A0AAV3U5N1_9ALTE</name>
<dbReference type="Pfam" id="PF02525">
    <property type="entry name" value="Flavodoxin_2"/>
    <property type="match status" value="1"/>
</dbReference>
<evidence type="ECO:0000313" key="9">
    <source>
        <dbReference type="Proteomes" id="UP001409585"/>
    </source>
</evidence>
<gene>
    <name evidence="6" type="primary">azoR</name>
    <name evidence="8" type="ORF">GCM10025791_31330</name>
</gene>
<accession>A0AAV3U5N1</accession>
<dbReference type="AlphaFoldDB" id="A0AAV3U5N1"/>
<dbReference type="HAMAP" id="MF_01216">
    <property type="entry name" value="Azoreductase_type1"/>
    <property type="match status" value="1"/>
</dbReference>
<keyword evidence="2 6" id="KW-0288">FMN</keyword>
<evidence type="ECO:0000256" key="4">
    <source>
        <dbReference type="ARBA" id="ARBA00023027"/>
    </source>
</evidence>
<evidence type="ECO:0000256" key="5">
    <source>
        <dbReference type="ARBA" id="ARBA00048542"/>
    </source>
</evidence>
<keyword evidence="1 6" id="KW-0285">Flavoprotein</keyword>
<keyword evidence="9" id="KW-1185">Reference proteome</keyword>
<dbReference type="Gene3D" id="3.40.50.360">
    <property type="match status" value="1"/>
</dbReference>
<protein>
    <recommendedName>
        <fullName evidence="6">FMN dependent NADH:quinone oxidoreductase</fullName>
        <ecNumber evidence="6">1.6.5.-</ecNumber>
    </recommendedName>
    <alternativeName>
        <fullName evidence="6">Azo-dye reductase</fullName>
    </alternativeName>
    <alternativeName>
        <fullName evidence="6">FMN-dependent NADH-azo compound oxidoreductase</fullName>
    </alternativeName>
    <alternativeName>
        <fullName evidence="6">FMN-dependent NADH-azoreductase</fullName>
        <ecNumber evidence="6">1.7.1.17</ecNumber>
    </alternativeName>
</protein>
<dbReference type="InterPro" id="IPR023048">
    <property type="entry name" value="NADH:quinone_OxRdtase_FMN_depd"/>
</dbReference>
<comment type="catalytic activity">
    <reaction evidence="5">
        <text>N,N-dimethyl-1,4-phenylenediamine + anthranilate + 2 NAD(+) = 2-(4-dimethylaminophenyl)diazenylbenzoate + 2 NADH + 2 H(+)</text>
        <dbReference type="Rhea" id="RHEA:55872"/>
        <dbReference type="ChEBI" id="CHEBI:15378"/>
        <dbReference type="ChEBI" id="CHEBI:15783"/>
        <dbReference type="ChEBI" id="CHEBI:16567"/>
        <dbReference type="ChEBI" id="CHEBI:57540"/>
        <dbReference type="ChEBI" id="CHEBI:57945"/>
        <dbReference type="ChEBI" id="CHEBI:71579"/>
        <dbReference type="EC" id="1.7.1.17"/>
    </reaction>
    <physiologicalReaction direction="right-to-left" evidence="5">
        <dbReference type="Rhea" id="RHEA:55874"/>
    </physiologicalReaction>
</comment>
<feature type="domain" description="Flavodoxin-like fold" evidence="7">
    <location>
        <begin position="1"/>
        <end position="202"/>
    </location>
</feature>
<dbReference type="GO" id="GO:0016655">
    <property type="term" value="F:oxidoreductase activity, acting on NAD(P)H, quinone or similar compound as acceptor"/>
    <property type="evidence" value="ECO:0007669"/>
    <property type="project" value="InterPro"/>
</dbReference>
<organism evidence="8 9">
    <name type="scientific">Halioxenophilus aromaticivorans</name>
    <dbReference type="NCBI Taxonomy" id="1306992"/>
    <lineage>
        <taxon>Bacteria</taxon>
        <taxon>Pseudomonadati</taxon>
        <taxon>Pseudomonadota</taxon>
        <taxon>Gammaproteobacteria</taxon>
        <taxon>Alteromonadales</taxon>
        <taxon>Alteromonadaceae</taxon>
        <taxon>Halioxenophilus</taxon>
    </lineage>
</organism>
<dbReference type="EMBL" id="BAABLX010000028">
    <property type="protein sequence ID" value="GAA4948920.1"/>
    <property type="molecule type" value="Genomic_DNA"/>
</dbReference>
<feature type="binding site" evidence="6">
    <location>
        <begin position="15"/>
        <end position="17"/>
    </location>
    <ligand>
        <name>FMN</name>
        <dbReference type="ChEBI" id="CHEBI:58210"/>
    </ligand>
</feature>
<evidence type="ECO:0000259" key="7">
    <source>
        <dbReference type="Pfam" id="PF02525"/>
    </source>
</evidence>
<dbReference type="SUPFAM" id="SSF52218">
    <property type="entry name" value="Flavoproteins"/>
    <property type="match status" value="1"/>
</dbReference>
<evidence type="ECO:0000256" key="3">
    <source>
        <dbReference type="ARBA" id="ARBA00023002"/>
    </source>
</evidence>
<evidence type="ECO:0000313" key="8">
    <source>
        <dbReference type="EMBL" id="GAA4948920.1"/>
    </source>
</evidence>
<comment type="similarity">
    <text evidence="6">Belongs to the azoreductase type 1 family.</text>
</comment>
<keyword evidence="4 6" id="KW-0520">NAD</keyword>
<dbReference type="PANTHER" id="PTHR43741">
    <property type="entry name" value="FMN-DEPENDENT NADH-AZOREDUCTASE 1"/>
    <property type="match status" value="1"/>
</dbReference>
<comment type="cofactor">
    <cofactor evidence="6">
        <name>FMN</name>
        <dbReference type="ChEBI" id="CHEBI:58210"/>
    </cofactor>
    <text evidence="6">Binds 1 FMN per subunit.</text>
</comment>
<evidence type="ECO:0000256" key="2">
    <source>
        <dbReference type="ARBA" id="ARBA00022643"/>
    </source>
</evidence>
<evidence type="ECO:0000256" key="6">
    <source>
        <dbReference type="HAMAP-Rule" id="MF_01216"/>
    </source>
</evidence>
<comment type="caution">
    <text evidence="6">Lacks conserved residue(s) required for the propagation of feature annotation.</text>
</comment>
<dbReference type="GO" id="GO:0009055">
    <property type="term" value="F:electron transfer activity"/>
    <property type="evidence" value="ECO:0007669"/>
    <property type="project" value="UniProtKB-UniRule"/>
</dbReference>
<dbReference type="InterPro" id="IPR003680">
    <property type="entry name" value="Flavodoxin_fold"/>
</dbReference>
<proteinExistence type="inferred from homology"/>
<reference evidence="9" key="1">
    <citation type="journal article" date="2019" name="Int. J. Syst. Evol. Microbiol.">
        <title>The Global Catalogue of Microorganisms (GCM) 10K type strain sequencing project: providing services to taxonomists for standard genome sequencing and annotation.</title>
        <authorList>
            <consortium name="The Broad Institute Genomics Platform"/>
            <consortium name="The Broad Institute Genome Sequencing Center for Infectious Disease"/>
            <person name="Wu L."/>
            <person name="Ma J."/>
        </authorList>
    </citation>
    <scope>NUCLEOTIDE SEQUENCE [LARGE SCALE GENOMIC DNA]</scope>
    <source>
        <strain evidence="9">JCM 19134</strain>
    </source>
</reference>
<comment type="function">
    <text evidence="6">Also exhibits azoreductase activity. Catalyzes the reductive cleavage of the azo bond in aromatic azo compounds to the corresponding amines.</text>
</comment>
<dbReference type="EC" id="1.7.1.17" evidence="6"/>
<sequence length="207" mass="22691">MQILHIDSSPKEDISNSRQLSRYCVAQLQAKYGNASVDYLDLAAEPIPHIDGLFAKATYTPKDQRSPDMVARLAQSDALCERVLAADVIVAGIPMHNWCYPSVFKVFIDQITRTDVTYGYLANGDIGGLLTRQKCIFITTRGADLAAPSPYQNMDALTPALRAAFGFIGVEDMTFVDVQPLQFADQQAHHAAMQQGEADIRQVLAGV</sequence>
<comment type="subunit">
    <text evidence="6">Homodimer.</text>
</comment>
<comment type="function">
    <text evidence="6">Quinone reductase that provides resistance to thiol-specific stress caused by electrophilic quinones.</text>
</comment>
<dbReference type="RefSeq" id="WP_345424345.1">
    <property type="nucleotide sequence ID" value="NZ_AP031496.1"/>
</dbReference>
<dbReference type="GO" id="GO:0016652">
    <property type="term" value="F:oxidoreductase activity, acting on NAD(P)H as acceptor"/>
    <property type="evidence" value="ECO:0007669"/>
    <property type="project" value="UniProtKB-UniRule"/>
</dbReference>
<dbReference type="PANTHER" id="PTHR43741:SF4">
    <property type="entry name" value="FMN-DEPENDENT NADH:QUINONE OXIDOREDUCTASE"/>
    <property type="match status" value="1"/>
</dbReference>
<comment type="caution">
    <text evidence="8">The sequence shown here is derived from an EMBL/GenBank/DDBJ whole genome shotgun (WGS) entry which is preliminary data.</text>
</comment>
<evidence type="ECO:0000256" key="1">
    <source>
        <dbReference type="ARBA" id="ARBA00022630"/>
    </source>
</evidence>
<dbReference type="InterPro" id="IPR029039">
    <property type="entry name" value="Flavoprotein-like_sf"/>
</dbReference>
<dbReference type="InterPro" id="IPR050104">
    <property type="entry name" value="FMN-dep_NADH:Q_OxRdtase_AzoR1"/>
</dbReference>
<keyword evidence="3 6" id="KW-0560">Oxidoreductase</keyword>
<comment type="catalytic activity">
    <reaction evidence="6">
        <text>2 a quinone + NADH + H(+) = 2 a 1,4-benzosemiquinone + NAD(+)</text>
        <dbReference type="Rhea" id="RHEA:65952"/>
        <dbReference type="ChEBI" id="CHEBI:15378"/>
        <dbReference type="ChEBI" id="CHEBI:57540"/>
        <dbReference type="ChEBI" id="CHEBI:57945"/>
        <dbReference type="ChEBI" id="CHEBI:132124"/>
        <dbReference type="ChEBI" id="CHEBI:134225"/>
    </reaction>
</comment>
<dbReference type="EC" id="1.6.5.-" evidence="6"/>